<dbReference type="Proteomes" id="UP000263377">
    <property type="component" value="Unassembled WGS sequence"/>
</dbReference>
<accession>A0A372ZHW3</accession>
<dbReference type="RefSeq" id="WP_117492770.1">
    <property type="nucleotide sequence ID" value="NZ_QVIG01000003.1"/>
</dbReference>
<gene>
    <name evidence="2" type="ORF">DR950_39335</name>
</gene>
<reference evidence="2 3" key="1">
    <citation type="submission" date="2018-08" db="EMBL/GenBank/DDBJ databases">
        <title>Diversity &amp; Physiological Properties of Lignin-Decomposing Actinobacteria from Soil.</title>
        <authorList>
            <person name="Roh S.G."/>
            <person name="Kim S.B."/>
        </authorList>
    </citation>
    <scope>NUCLEOTIDE SEQUENCE [LARGE SCALE GENOMIC DNA]</scope>
    <source>
        <strain evidence="2 3">MMS17-GH009</strain>
    </source>
</reference>
<dbReference type="AlphaFoldDB" id="A0A372ZHW3"/>
<organism evidence="2 3">
    <name type="scientific">Kitasatospora xanthocidica</name>
    <dbReference type="NCBI Taxonomy" id="83382"/>
    <lineage>
        <taxon>Bacteria</taxon>
        <taxon>Bacillati</taxon>
        <taxon>Actinomycetota</taxon>
        <taxon>Actinomycetes</taxon>
        <taxon>Kitasatosporales</taxon>
        <taxon>Streptomycetaceae</taxon>
        <taxon>Kitasatospora</taxon>
    </lineage>
</organism>
<name>A0A372ZHW3_9ACTN</name>
<keyword evidence="3" id="KW-1185">Reference proteome</keyword>
<proteinExistence type="predicted"/>
<dbReference type="Pfam" id="PF13671">
    <property type="entry name" value="AAA_33"/>
    <property type="match status" value="1"/>
</dbReference>
<dbReference type="InterPro" id="IPR027417">
    <property type="entry name" value="P-loop_NTPase"/>
</dbReference>
<protein>
    <submittedName>
        <fullName evidence="2">AAA family ATPase</fullName>
    </submittedName>
</protein>
<evidence type="ECO:0000313" key="2">
    <source>
        <dbReference type="EMBL" id="RGD55428.1"/>
    </source>
</evidence>
<sequence>MDRRPHLLVVSGPPGAGKTTLAHALADALGRPAVCRDEIKERMAAARPAPAEDLGLDLGPDQDLNQRTLTEFFRTVDGLLRAGTDLVAEAAFQDRLWRPGLLPLVGRAELRIVRCTVDPGTARERIARRAAEEPGRAVHADGELLRRIARGERPIESWVPIALDAPCLAVDTTRGWSPPLERITAFAAGAAGAAGATEEPSGWVGNHVPRGRKS</sequence>
<evidence type="ECO:0000256" key="1">
    <source>
        <dbReference type="SAM" id="MobiDB-lite"/>
    </source>
</evidence>
<dbReference type="SUPFAM" id="SSF52540">
    <property type="entry name" value="P-loop containing nucleoside triphosphate hydrolases"/>
    <property type="match status" value="1"/>
</dbReference>
<feature type="region of interest" description="Disordered" evidence="1">
    <location>
        <begin position="194"/>
        <end position="214"/>
    </location>
</feature>
<dbReference type="Gene3D" id="3.40.50.300">
    <property type="entry name" value="P-loop containing nucleotide triphosphate hydrolases"/>
    <property type="match status" value="1"/>
</dbReference>
<comment type="caution">
    <text evidence="2">The sequence shown here is derived from an EMBL/GenBank/DDBJ whole genome shotgun (WGS) entry which is preliminary data.</text>
</comment>
<dbReference type="EMBL" id="QVIG01000003">
    <property type="protein sequence ID" value="RGD55428.1"/>
    <property type="molecule type" value="Genomic_DNA"/>
</dbReference>
<evidence type="ECO:0000313" key="3">
    <source>
        <dbReference type="Proteomes" id="UP000263377"/>
    </source>
</evidence>